<keyword evidence="2" id="KW-0808">Transferase</keyword>
<proteinExistence type="predicted"/>
<dbReference type="Proteomes" id="UP001597560">
    <property type="component" value="Unassembled WGS sequence"/>
</dbReference>
<dbReference type="PANTHER" id="PTHR36174:SF1">
    <property type="entry name" value="LIPID II:GLYCINE GLYCYLTRANSFERASE"/>
    <property type="match status" value="1"/>
</dbReference>
<evidence type="ECO:0000313" key="3">
    <source>
        <dbReference type="Proteomes" id="UP001597560"/>
    </source>
</evidence>
<organism evidence="2 3">
    <name type="scientific">Olivibacter jilunii</name>
    <dbReference type="NCBI Taxonomy" id="985016"/>
    <lineage>
        <taxon>Bacteria</taxon>
        <taxon>Pseudomonadati</taxon>
        <taxon>Bacteroidota</taxon>
        <taxon>Sphingobacteriia</taxon>
        <taxon>Sphingobacteriales</taxon>
        <taxon>Sphingobacteriaceae</taxon>
        <taxon>Olivibacter</taxon>
    </lineage>
</organism>
<comment type="caution">
    <text evidence="2">The sequence shown here is derived from an EMBL/GenBank/DDBJ whole genome shotgun (WGS) entry which is preliminary data.</text>
</comment>
<name>A0ABW6BC17_9SPHI</name>
<dbReference type="RefSeq" id="WP_377613496.1">
    <property type="nucleotide sequence ID" value="NZ_JBHUPA010000039.1"/>
</dbReference>
<dbReference type="EC" id="2.3.1.-" evidence="2"/>
<dbReference type="Gene3D" id="3.40.630.30">
    <property type="match status" value="1"/>
</dbReference>
<dbReference type="GO" id="GO:0016746">
    <property type="term" value="F:acyltransferase activity"/>
    <property type="evidence" value="ECO:0007669"/>
    <property type="project" value="UniProtKB-KW"/>
</dbReference>
<dbReference type="EMBL" id="JBHUPA010000039">
    <property type="protein sequence ID" value="MFD2965576.1"/>
    <property type="molecule type" value="Genomic_DNA"/>
</dbReference>
<dbReference type="InterPro" id="IPR038740">
    <property type="entry name" value="BioF2-like_GNAT_dom"/>
</dbReference>
<feature type="domain" description="BioF2-like acetyltransferase" evidence="1">
    <location>
        <begin position="171"/>
        <end position="300"/>
    </location>
</feature>
<keyword evidence="2" id="KW-0012">Acyltransferase</keyword>
<dbReference type="Pfam" id="PF13480">
    <property type="entry name" value="Acetyltransf_6"/>
    <property type="match status" value="1"/>
</dbReference>
<dbReference type="SUPFAM" id="SSF55729">
    <property type="entry name" value="Acyl-CoA N-acyltransferases (Nat)"/>
    <property type="match status" value="1"/>
</dbReference>
<keyword evidence="3" id="KW-1185">Reference proteome</keyword>
<dbReference type="InterPro" id="IPR016181">
    <property type="entry name" value="Acyl_CoA_acyltransferase"/>
</dbReference>
<evidence type="ECO:0000259" key="1">
    <source>
        <dbReference type="Pfam" id="PF13480"/>
    </source>
</evidence>
<protein>
    <submittedName>
        <fullName evidence="2">GNAT family N-acetyltransferase</fullName>
        <ecNumber evidence="2">2.3.1.-</ecNumber>
    </submittedName>
</protein>
<gene>
    <name evidence="2" type="ORF">ACFS6J_27500</name>
</gene>
<reference evidence="3" key="1">
    <citation type="journal article" date="2019" name="Int. J. Syst. Evol. Microbiol.">
        <title>The Global Catalogue of Microorganisms (GCM) 10K type strain sequencing project: providing services to taxonomists for standard genome sequencing and annotation.</title>
        <authorList>
            <consortium name="The Broad Institute Genomics Platform"/>
            <consortium name="The Broad Institute Genome Sequencing Center for Infectious Disease"/>
            <person name="Wu L."/>
            <person name="Ma J."/>
        </authorList>
    </citation>
    <scope>NUCLEOTIDE SEQUENCE [LARGE SCALE GENOMIC DNA]</scope>
    <source>
        <strain evidence="3">KCTC 23098</strain>
    </source>
</reference>
<dbReference type="InterPro" id="IPR050644">
    <property type="entry name" value="PG_Glycine_Bridge_Synth"/>
</dbReference>
<accession>A0ABW6BC17</accession>
<sequence length="360" mass="41583">MDISLANTFSNAKTLGIKIGSVSERDQWNYYVKEANQYDVYHTYDYHLINIEGDPILFVYQEDDGFLSLPLIKRKIEQTSYFDCTSVYGYTGALTNLDSVGLLSNGFMRRFSNALKQFLLKERIVCCFIVLHPLFKQKEIFESIVGGHVLELGKTVAIDLRISLDEQRLRYRRPIRQKINQLRRKGFEVRQANSNTQLKEFIAIYHENMLKVGAISKYLFEDSYFEKFMCAIDYKPRLLLAYYEGKIVAGAMVAVTNDIVQLHLAGTRNEFLKDSPMKLIFDETTLLGRAEDAKFLHLGSGVGGKDDSLYHFKTGFSDNLFDFSIWKFIADEVVYNELVHDKIKKGLTPDPLYFPLYRSC</sequence>
<evidence type="ECO:0000313" key="2">
    <source>
        <dbReference type="EMBL" id="MFD2965576.1"/>
    </source>
</evidence>
<dbReference type="PANTHER" id="PTHR36174">
    <property type="entry name" value="LIPID II:GLYCINE GLYCYLTRANSFERASE"/>
    <property type="match status" value="1"/>
</dbReference>